<feature type="domain" description="Ras-GEF" evidence="3">
    <location>
        <begin position="333"/>
        <end position="528"/>
    </location>
</feature>
<dbReference type="InterPro" id="IPR001895">
    <property type="entry name" value="RASGEF_cat_dom"/>
</dbReference>
<dbReference type="PANTHER" id="PTHR23113">
    <property type="entry name" value="GUANINE NUCLEOTIDE EXCHANGE FACTOR"/>
    <property type="match status" value="1"/>
</dbReference>
<dbReference type="PANTHER" id="PTHR23113:SF223">
    <property type="entry name" value="RAL-GDS-RELATED PROTEIN"/>
    <property type="match status" value="1"/>
</dbReference>
<keyword evidence="1 2" id="KW-0344">Guanine-nucleotide releasing factor</keyword>
<dbReference type="Gene3D" id="1.10.840.10">
    <property type="entry name" value="Ras guanine-nucleotide exchange factors catalytic domain"/>
    <property type="match status" value="2"/>
</dbReference>
<keyword evidence="5" id="KW-1185">Reference proteome</keyword>
<dbReference type="SMART" id="SM00147">
    <property type="entry name" value="RasGEF"/>
    <property type="match status" value="1"/>
</dbReference>
<sequence>MSLCCLPFFRGSRKKEVKREICVCGRRSPNEPHRRLPSISGRKTRLVTEGIPGKEYPSQAIKWVRAGKAHTSHSSSRTSKEEFTEIVALWPSYATYQVRVQVNQAKSSNQDNTKGLVKGFNYLTSFGLGKLHQATETSRCAAELTQRLCEACRMRALQKSTLEKVVGSLVPAFPAGNIPHVCTLMPIHPAFSRAQWFLEDLLTRAMASVMGTWPDLIQHFGQPLIFPGIIMEQTLVLHSLPVKHLVGLVRSLWVELDELEPTEAQWEELKHTQEPEEVPAPGLEPNPGVIVLEPSGPPAVIREPAPSPTTDYPVAVTLKHHRREEKLGLLTFPPRLVAEQITAMDAELFKKVLPHQCLGSVWSQRTKPRKAHMVSTVSATVLQFNLVATCVITTCLGDPSMTAQVRAKVVEHWIKVAKECRTLRNFSSVRAILAALQSVSIHRLQETWGKVSRRHTVTFKKLFKEDNSRSREQFIKVDKILQEIVVLQEAAQKYKIQPENNFQAWFWALKRLSEHESYIRSCQLEPQS</sequence>
<dbReference type="GO" id="GO:0005085">
    <property type="term" value="F:guanyl-nucleotide exchange factor activity"/>
    <property type="evidence" value="ECO:0007669"/>
    <property type="project" value="UniProtKB-KW"/>
</dbReference>
<dbReference type="InterPro" id="IPR036964">
    <property type="entry name" value="RASGEF_cat_dom_sf"/>
</dbReference>
<dbReference type="InterPro" id="IPR008937">
    <property type="entry name" value="Ras-like_GEF"/>
</dbReference>
<dbReference type="AlphaFoldDB" id="A0A7J7VVE8"/>
<protein>
    <recommendedName>
        <fullName evidence="3">Ras-GEF domain-containing protein</fullName>
    </recommendedName>
</protein>
<proteinExistence type="predicted"/>
<dbReference type="EMBL" id="JACAGB010000013">
    <property type="protein sequence ID" value="KAF6329006.1"/>
    <property type="molecule type" value="Genomic_DNA"/>
</dbReference>
<dbReference type="SUPFAM" id="SSF48366">
    <property type="entry name" value="Ras GEF"/>
    <property type="match status" value="1"/>
</dbReference>
<reference evidence="4 5" key="1">
    <citation type="journal article" date="2020" name="Nature">
        <title>Six reference-quality genomes reveal evolution of bat adaptations.</title>
        <authorList>
            <person name="Jebb D."/>
            <person name="Huang Z."/>
            <person name="Pippel M."/>
            <person name="Hughes G.M."/>
            <person name="Lavrichenko K."/>
            <person name="Devanna P."/>
            <person name="Winkler S."/>
            <person name="Jermiin L.S."/>
            <person name="Skirmuntt E.C."/>
            <person name="Katzourakis A."/>
            <person name="Burkitt-Gray L."/>
            <person name="Ray D.A."/>
            <person name="Sullivan K.A.M."/>
            <person name="Roscito J.G."/>
            <person name="Kirilenko B.M."/>
            <person name="Davalos L.M."/>
            <person name="Corthals A.P."/>
            <person name="Power M.L."/>
            <person name="Jones G."/>
            <person name="Ransome R.D."/>
            <person name="Dechmann D.K.N."/>
            <person name="Locatelli A.G."/>
            <person name="Puechmaille S.J."/>
            <person name="Fedrigo O."/>
            <person name="Jarvis E.D."/>
            <person name="Hiller M."/>
            <person name="Vernes S.C."/>
            <person name="Myers E.W."/>
            <person name="Teeling E.C."/>
        </authorList>
    </citation>
    <scope>NUCLEOTIDE SEQUENCE [LARGE SCALE GENOMIC DNA]</scope>
    <source>
        <strain evidence="4">MPipKuh1</strain>
        <tissue evidence="4">Flight muscle</tissue>
    </source>
</reference>
<name>A0A7J7VVE8_PIPKU</name>
<dbReference type="Pfam" id="PF00617">
    <property type="entry name" value="RasGEF"/>
    <property type="match status" value="1"/>
</dbReference>
<evidence type="ECO:0000256" key="2">
    <source>
        <dbReference type="PROSITE-ProRule" id="PRU00168"/>
    </source>
</evidence>
<accession>A0A7J7VVE8</accession>
<gene>
    <name evidence="4" type="ORF">mPipKuh1_008324</name>
</gene>
<organism evidence="4 5">
    <name type="scientific">Pipistrellus kuhlii</name>
    <name type="common">Kuhl's pipistrelle</name>
    <dbReference type="NCBI Taxonomy" id="59472"/>
    <lineage>
        <taxon>Eukaryota</taxon>
        <taxon>Metazoa</taxon>
        <taxon>Chordata</taxon>
        <taxon>Craniata</taxon>
        <taxon>Vertebrata</taxon>
        <taxon>Euteleostomi</taxon>
        <taxon>Mammalia</taxon>
        <taxon>Eutheria</taxon>
        <taxon>Laurasiatheria</taxon>
        <taxon>Chiroptera</taxon>
        <taxon>Yangochiroptera</taxon>
        <taxon>Vespertilionidae</taxon>
        <taxon>Pipistrellus</taxon>
    </lineage>
</organism>
<dbReference type="Proteomes" id="UP000558488">
    <property type="component" value="Unassembled WGS sequence"/>
</dbReference>
<dbReference type="InterPro" id="IPR023578">
    <property type="entry name" value="Ras_GEF_dom_sf"/>
</dbReference>
<evidence type="ECO:0000313" key="5">
    <source>
        <dbReference type="Proteomes" id="UP000558488"/>
    </source>
</evidence>
<evidence type="ECO:0000313" key="4">
    <source>
        <dbReference type="EMBL" id="KAF6329006.1"/>
    </source>
</evidence>
<dbReference type="GO" id="GO:0007265">
    <property type="term" value="P:Ras protein signal transduction"/>
    <property type="evidence" value="ECO:0007669"/>
    <property type="project" value="TreeGrafter"/>
</dbReference>
<comment type="caution">
    <text evidence="4">The sequence shown here is derived from an EMBL/GenBank/DDBJ whole genome shotgun (WGS) entry which is preliminary data.</text>
</comment>
<dbReference type="GO" id="GO:0005886">
    <property type="term" value="C:plasma membrane"/>
    <property type="evidence" value="ECO:0007669"/>
    <property type="project" value="TreeGrafter"/>
</dbReference>
<dbReference type="PROSITE" id="PS50009">
    <property type="entry name" value="RASGEF_CAT"/>
    <property type="match status" value="1"/>
</dbReference>
<evidence type="ECO:0000256" key="1">
    <source>
        <dbReference type="ARBA" id="ARBA00022658"/>
    </source>
</evidence>
<evidence type="ECO:0000259" key="3">
    <source>
        <dbReference type="PROSITE" id="PS50009"/>
    </source>
</evidence>